<organism evidence="1 2">
    <name type="scientific">Paenacidovorax monticola</name>
    <dbReference type="NCBI Taxonomy" id="1926868"/>
    <lineage>
        <taxon>Bacteria</taxon>
        <taxon>Pseudomonadati</taxon>
        <taxon>Pseudomonadota</taxon>
        <taxon>Betaproteobacteria</taxon>
        <taxon>Burkholderiales</taxon>
        <taxon>Comamonadaceae</taxon>
        <taxon>Paenacidovorax</taxon>
    </lineage>
</organism>
<evidence type="ECO:0008006" key="3">
    <source>
        <dbReference type="Google" id="ProtNLM"/>
    </source>
</evidence>
<dbReference type="Proteomes" id="UP000516057">
    <property type="component" value="Chromosome"/>
</dbReference>
<dbReference type="EMBL" id="CP060790">
    <property type="protein sequence ID" value="QNP58276.1"/>
    <property type="molecule type" value="Genomic_DNA"/>
</dbReference>
<dbReference type="AlphaFoldDB" id="A0A7H0HCL0"/>
<keyword evidence="2" id="KW-1185">Reference proteome</keyword>
<dbReference type="RefSeq" id="WP_187735268.1">
    <property type="nucleotide sequence ID" value="NZ_CP060790.1"/>
</dbReference>
<sequence length="176" mass="18305">MNWIWTGVAALLLAGCSPALNWRTVRLDDAPFAITLPCKPERATRAVDLGRGSVDLSMVGCDADGATFAVSHMPLADPSQAGTALAQWRAAVLARLQAPASGAVDSPFVPAGALALPQSVRSAVQGRKPGGGAVAAQAVWFARLEGGRARLYHAVVYADRDRPAVADTFFAGLVLQ</sequence>
<reference evidence="1 2" key="1">
    <citation type="submission" date="2020-08" db="EMBL/GenBank/DDBJ databases">
        <title>Genome sequence of Acidovorax monticola KACC 19171T.</title>
        <authorList>
            <person name="Hyun D.-W."/>
            <person name="Bae J.-W."/>
        </authorList>
    </citation>
    <scope>NUCLEOTIDE SEQUENCE [LARGE SCALE GENOMIC DNA]</scope>
    <source>
        <strain evidence="1 2">KACC 19171</strain>
    </source>
</reference>
<evidence type="ECO:0000313" key="2">
    <source>
        <dbReference type="Proteomes" id="UP000516057"/>
    </source>
</evidence>
<evidence type="ECO:0000313" key="1">
    <source>
        <dbReference type="EMBL" id="QNP58276.1"/>
    </source>
</evidence>
<accession>A0A7H0HCL0</accession>
<protein>
    <recommendedName>
        <fullName evidence="3">Lipoprotein</fullName>
    </recommendedName>
</protein>
<dbReference type="KEGG" id="amon:H9L24_14595"/>
<proteinExistence type="predicted"/>
<gene>
    <name evidence="1" type="ORF">H9L24_14595</name>
</gene>
<name>A0A7H0HCL0_9BURK</name>